<gene>
    <name evidence="1" type="ORF">BV25DRAFT_1810894</name>
</gene>
<evidence type="ECO:0000313" key="2">
    <source>
        <dbReference type="Proteomes" id="UP000814140"/>
    </source>
</evidence>
<evidence type="ECO:0000313" key="1">
    <source>
        <dbReference type="EMBL" id="KAI0058384.1"/>
    </source>
</evidence>
<dbReference type="Proteomes" id="UP000814140">
    <property type="component" value="Unassembled WGS sequence"/>
</dbReference>
<proteinExistence type="predicted"/>
<accession>A0ACB8SPG5</accession>
<name>A0ACB8SPG5_9AGAM</name>
<feature type="non-terminal residue" evidence="1">
    <location>
        <position position="1"/>
    </location>
</feature>
<keyword evidence="2" id="KW-1185">Reference proteome</keyword>
<organism evidence="1 2">
    <name type="scientific">Artomyces pyxidatus</name>
    <dbReference type="NCBI Taxonomy" id="48021"/>
    <lineage>
        <taxon>Eukaryota</taxon>
        <taxon>Fungi</taxon>
        <taxon>Dikarya</taxon>
        <taxon>Basidiomycota</taxon>
        <taxon>Agaricomycotina</taxon>
        <taxon>Agaricomycetes</taxon>
        <taxon>Russulales</taxon>
        <taxon>Auriscalpiaceae</taxon>
        <taxon>Artomyces</taxon>
    </lineage>
</organism>
<dbReference type="EMBL" id="MU277236">
    <property type="protein sequence ID" value="KAI0058384.1"/>
    <property type="molecule type" value="Genomic_DNA"/>
</dbReference>
<reference evidence="1" key="2">
    <citation type="journal article" date="2022" name="New Phytol.">
        <title>Evolutionary transition to the ectomycorrhizal habit in the genomes of a hyperdiverse lineage of mushroom-forming fungi.</title>
        <authorList>
            <person name="Looney B."/>
            <person name="Miyauchi S."/>
            <person name="Morin E."/>
            <person name="Drula E."/>
            <person name="Courty P.E."/>
            <person name="Kohler A."/>
            <person name="Kuo A."/>
            <person name="LaButti K."/>
            <person name="Pangilinan J."/>
            <person name="Lipzen A."/>
            <person name="Riley R."/>
            <person name="Andreopoulos W."/>
            <person name="He G."/>
            <person name="Johnson J."/>
            <person name="Nolan M."/>
            <person name="Tritt A."/>
            <person name="Barry K.W."/>
            <person name="Grigoriev I.V."/>
            <person name="Nagy L.G."/>
            <person name="Hibbett D."/>
            <person name="Henrissat B."/>
            <person name="Matheny P.B."/>
            <person name="Labbe J."/>
            <person name="Martin F.M."/>
        </authorList>
    </citation>
    <scope>NUCLEOTIDE SEQUENCE</scope>
    <source>
        <strain evidence="1">HHB10654</strain>
    </source>
</reference>
<reference evidence="1" key="1">
    <citation type="submission" date="2021-03" db="EMBL/GenBank/DDBJ databases">
        <authorList>
            <consortium name="DOE Joint Genome Institute"/>
            <person name="Ahrendt S."/>
            <person name="Looney B.P."/>
            <person name="Miyauchi S."/>
            <person name="Morin E."/>
            <person name="Drula E."/>
            <person name="Courty P.E."/>
            <person name="Chicoki N."/>
            <person name="Fauchery L."/>
            <person name="Kohler A."/>
            <person name="Kuo A."/>
            <person name="Labutti K."/>
            <person name="Pangilinan J."/>
            <person name="Lipzen A."/>
            <person name="Riley R."/>
            <person name="Andreopoulos W."/>
            <person name="He G."/>
            <person name="Johnson J."/>
            <person name="Barry K.W."/>
            <person name="Grigoriev I.V."/>
            <person name="Nagy L."/>
            <person name="Hibbett D."/>
            <person name="Henrissat B."/>
            <person name="Matheny P.B."/>
            <person name="Labbe J."/>
            <person name="Martin F."/>
        </authorList>
    </citation>
    <scope>NUCLEOTIDE SEQUENCE</scope>
    <source>
        <strain evidence="1">HHB10654</strain>
    </source>
</reference>
<comment type="caution">
    <text evidence="1">The sequence shown here is derived from an EMBL/GenBank/DDBJ whole genome shotgun (WGS) entry which is preliminary data.</text>
</comment>
<protein>
    <submittedName>
        <fullName evidence="1">Uncharacterized protein</fullName>
    </submittedName>
</protein>
<sequence>LKKYRLSDDEWDLIGQLQPILDIFLEGTLRMSRKKVPLLHEVIPIMDICTAALDDAYDNVDLHPAVRVGAKRGREILNKYYSKTDDSIMYRGAMLLHPRYKKTYFIRHGWPAEWVETAVEVITTHWERFYKPDPAAIPDTTSVSHNCVT</sequence>